<feature type="region of interest" description="Disordered" evidence="1">
    <location>
        <begin position="169"/>
        <end position="238"/>
    </location>
</feature>
<feature type="compositionally biased region" description="Pro residues" evidence="1">
    <location>
        <begin position="205"/>
        <end position="220"/>
    </location>
</feature>
<dbReference type="Proteomes" id="UP000660885">
    <property type="component" value="Unassembled WGS sequence"/>
</dbReference>
<sequence>MRRTVWLAIGMGLVAGCSAQRSSGVAPLADGTYRITVASRNLGGATQQALSEASAHCGGRGEQAQMLRRQINPADYDLVFRCANAATPSRGGAAPILLGSAAPAGPAVPAMMQTAVLPAEPPTLAALQAAAGSRLPPVPDLPPLQPLPQVDRGPVFAPLPSVQNAAPTFSIVPDAPPRASVPRAYESLPPVTGMPGGPPQRALAPLPPIAEPALAGPPPRQGAASATPPSAFWEARRN</sequence>
<evidence type="ECO:0000313" key="2">
    <source>
        <dbReference type="EMBL" id="MBL6077174.1"/>
    </source>
</evidence>
<gene>
    <name evidence="2" type="ORF">JMJ56_04090</name>
</gene>
<keyword evidence="3" id="KW-1185">Reference proteome</keyword>
<dbReference type="PROSITE" id="PS51257">
    <property type="entry name" value="PROKAR_LIPOPROTEIN"/>
    <property type="match status" value="1"/>
</dbReference>
<evidence type="ECO:0000313" key="3">
    <source>
        <dbReference type="Proteomes" id="UP000660885"/>
    </source>
</evidence>
<comment type="caution">
    <text evidence="2">The sequence shown here is derived from an EMBL/GenBank/DDBJ whole genome shotgun (WGS) entry which is preliminary data.</text>
</comment>
<name>A0ABS1TXP5_9PROT</name>
<organism evidence="2 3">
    <name type="scientific">Belnapia arida</name>
    <dbReference type="NCBI Taxonomy" id="2804533"/>
    <lineage>
        <taxon>Bacteria</taxon>
        <taxon>Pseudomonadati</taxon>
        <taxon>Pseudomonadota</taxon>
        <taxon>Alphaproteobacteria</taxon>
        <taxon>Acetobacterales</taxon>
        <taxon>Roseomonadaceae</taxon>
        <taxon>Belnapia</taxon>
    </lineage>
</organism>
<proteinExistence type="predicted"/>
<evidence type="ECO:0000256" key="1">
    <source>
        <dbReference type="SAM" id="MobiDB-lite"/>
    </source>
</evidence>
<accession>A0ABS1TXP5</accession>
<dbReference type="EMBL" id="JAETWB010000001">
    <property type="protein sequence ID" value="MBL6077174.1"/>
    <property type="molecule type" value="Genomic_DNA"/>
</dbReference>
<dbReference type="RefSeq" id="WP_202830306.1">
    <property type="nucleotide sequence ID" value="NZ_JAETWB010000001.1"/>
</dbReference>
<protein>
    <submittedName>
        <fullName evidence="2">Uncharacterized protein</fullName>
    </submittedName>
</protein>
<reference evidence="2 3" key="1">
    <citation type="submission" date="2021-01" db="EMBL/GenBank/DDBJ databases">
        <title>Belnapia mucosa sp. nov. and Belnapia arida sp. nov., isolated from the Tabernas Desert (Almeria, Spain).</title>
        <authorList>
            <person name="Molina-Menor E."/>
            <person name="Vidal-Verdu A."/>
            <person name="Calonge A."/>
            <person name="Satari L."/>
            <person name="Pereto J."/>
            <person name="Porcar M."/>
        </authorList>
    </citation>
    <scope>NUCLEOTIDE SEQUENCE [LARGE SCALE GENOMIC DNA]</scope>
    <source>
        <strain evidence="2 3">T18</strain>
    </source>
</reference>